<dbReference type="EMBL" id="AP019860">
    <property type="protein sequence ID" value="BBM82365.1"/>
    <property type="molecule type" value="Genomic_DNA"/>
</dbReference>
<dbReference type="Proteomes" id="UP000326354">
    <property type="component" value="Chromosome"/>
</dbReference>
<sequence length="644" mass="74958">MRATFLVVFIVISSSLFAEKWALCVGIDRYPQMANMPNLTHSKNDVRHTITTLESCGFASEKVVSLVNHNANIGNIHRAFRDFLSQATTEDLVVIYFVGHSFYKNDRVHWLLNNSSLDEIERTALSHQQLGFLIQKYLTAKNIFICSDARYHKSSFGKPQRQIHDYVNNRNICFLQSSSYREQSHARNGRSIFNYFFEIAMRGKPYLHRNADHNNDQKITISELSNFLVWSLSFCGYSQHPVVKGRNFYTINTVPKTAAKSTNQNRKGWFGENMPEGMEKAPQRGFYHWQTDKSLMVFIPQGKTTTGTSRKKLQELRKELPALREELQLYASLLQDEESLKTILANTLQETNISILKVNNRMNAISQQIKGFEETPDVDEPQLPVDIAMQQHIKEHIYYKTSQSILRKCYRDLQVARKKLREIEQDIGYLQQLEKLKPYAVFLTNTHNIKSYYIDVYEVTNQQYLHFCDETSRPYPPNPWWQENYLLDLGKHPVVNVSWKDAVAYSLWSKKSLPTNVQWEKAARGPQKFNFPWGNELPYLKIVNASVPPKPNNFNQQYPLFYPQVVDSFAAGRSFYQCHHMAGNVWEWCINTPVGRFRANHEYRIMKGGSFNSSDVMITTWFSQPVHVDSRRSDLGFRCVVEIE</sequence>
<dbReference type="Pfam" id="PF03781">
    <property type="entry name" value="FGE-sulfatase"/>
    <property type="match status" value="1"/>
</dbReference>
<dbReference type="PROSITE" id="PS00018">
    <property type="entry name" value="EF_HAND_1"/>
    <property type="match status" value="1"/>
</dbReference>
<dbReference type="InterPro" id="IPR029030">
    <property type="entry name" value="Caspase-like_dom_sf"/>
</dbReference>
<dbReference type="Gene3D" id="3.90.1580.10">
    <property type="entry name" value="paralog of FGE (formylglycine-generating enzyme)"/>
    <property type="match status" value="1"/>
</dbReference>
<evidence type="ECO:0000313" key="4">
    <source>
        <dbReference type="EMBL" id="BBM82365.1"/>
    </source>
</evidence>
<protein>
    <submittedName>
        <fullName evidence="4">Sulfatase modifying factor 2</fullName>
    </submittedName>
</protein>
<keyword evidence="5" id="KW-1185">Reference proteome</keyword>
<organism evidence="4 5">
    <name type="scientific">Uabimicrobium amorphum</name>
    <dbReference type="NCBI Taxonomy" id="2596890"/>
    <lineage>
        <taxon>Bacteria</taxon>
        <taxon>Pseudomonadati</taxon>
        <taxon>Planctomycetota</taxon>
        <taxon>Candidatus Uabimicrobiia</taxon>
        <taxon>Candidatus Uabimicrobiales</taxon>
        <taxon>Candidatus Uabimicrobiaceae</taxon>
        <taxon>Candidatus Uabimicrobium</taxon>
    </lineage>
</organism>
<dbReference type="AlphaFoldDB" id="A0A5S9IKP5"/>
<dbReference type="InterPro" id="IPR016187">
    <property type="entry name" value="CTDL_fold"/>
</dbReference>
<dbReference type="InterPro" id="IPR042095">
    <property type="entry name" value="SUMF_sf"/>
</dbReference>
<feature type="coiled-coil region" evidence="1">
    <location>
        <begin position="406"/>
        <end position="433"/>
    </location>
</feature>
<evidence type="ECO:0000259" key="3">
    <source>
        <dbReference type="Pfam" id="PF03781"/>
    </source>
</evidence>
<dbReference type="InterPro" id="IPR011600">
    <property type="entry name" value="Pept_C14_caspase"/>
</dbReference>
<dbReference type="InterPro" id="IPR051043">
    <property type="entry name" value="Sulfatase_Mod_Factor_Kinase"/>
</dbReference>
<dbReference type="PANTHER" id="PTHR23150">
    <property type="entry name" value="SULFATASE MODIFYING FACTOR 1, 2"/>
    <property type="match status" value="1"/>
</dbReference>
<dbReference type="InterPro" id="IPR005532">
    <property type="entry name" value="SUMF_dom"/>
</dbReference>
<dbReference type="Pfam" id="PF00656">
    <property type="entry name" value="Peptidase_C14"/>
    <property type="match status" value="1"/>
</dbReference>
<dbReference type="Gene3D" id="3.40.50.1460">
    <property type="match status" value="1"/>
</dbReference>
<dbReference type="GO" id="GO:0006508">
    <property type="term" value="P:proteolysis"/>
    <property type="evidence" value="ECO:0007669"/>
    <property type="project" value="InterPro"/>
</dbReference>
<feature type="domain" description="Peptidase C14 caspase" evidence="2">
    <location>
        <begin position="20"/>
        <end position="106"/>
    </location>
</feature>
<keyword evidence="1" id="KW-0175">Coiled coil</keyword>
<dbReference type="GO" id="GO:0004197">
    <property type="term" value="F:cysteine-type endopeptidase activity"/>
    <property type="evidence" value="ECO:0007669"/>
    <property type="project" value="InterPro"/>
</dbReference>
<evidence type="ECO:0000259" key="2">
    <source>
        <dbReference type="Pfam" id="PF00656"/>
    </source>
</evidence>
<dbReference type="SUPFAM" id="SSF52129">
    <property type="entry name" value="Caspase-like"/>
    <property type="match status" value="1"/>
</dbReference>
<name>A0A5S9IKP5_UABAM</name>
<dbReference type="InterPro" id="IPR018247">
    <property type="entry name" value="EF_Hand_1_Ca_BS"/>
</dbReference>
<dbReference type="SUPFAM" id="SSF56436">
    <property type="entry name" value="C-type lectin-like"/>
    <property type="match status" value="1"/>
</dbReference>
<proteinExistence type="predicted"/>
<reference evidence="4 5" key="1">
    <citation type="submission" date="2019-08" db="EMBL/GenBank/DDBJ databases">
        <title>Complete genome sequence of Candidatus Uab amorphum.</title>
        <authorList>
            <person name="Shiratori T."/>
            <person name="Suzuki S."/>
            <person name="Kakizawa Y."/>
            <person name="Ishida K."/>
        </authorList>
    </citation>
    <scope>NUCLEOTIDE SEQUENCE [LARGE SCALE GENOMIC DNA]</scope>
    <source>
        <strain evidence="4 5">SRT547</strain>
    </source>
</reference>
<dbReference type="GO" id="GO:0120147">
    <property type="term" value="F:formylglycine-generating oxidase activity"/>
    <property type="evidence" value="ECO:0007669"/>
    <property type="project" value="TreeGrafter"/>
</dbReference>
<dbReference type="PANTHER" id="PTHR23150:SF19">
    <property type="entry name" value="FORMYLGLYCINE-GENERATING ENZYME"/>
    <property type="match status" value="1"/>
</dbReference>
<dbReference type="KEGG" id="uam:UABAM_00708"/>
<accession>A0A5S9IKP5</accession>
<feature type="domain" description="Sulfatase-modifying factor enzyme-like" evidence="3">
    <location>
        <begin position="446"/>
        <end position="640"/>
    </location>
</feature>
<evidence type="ECO:0000256" key="1">
    <source>
        <dbReference type="SAM" id="Coils"/>
    </source>
</evidence>
<gene>
    <name evidence="4" type="ORF">UABAM_00708</name>
</gene>
<evidence type="ECO:0000313" key="5">
    <source>
        <dbReference type="Proteomes" id="UP000326354"/>
    </source>
</evidence>